<dbReference type="Pfam" id="PF00072">
    <property type="entry name" value="Response_reg"/>
    <property type="match status" value="1"/>
</dbReference>
<accession>A0ABU8W8P6</accession>
<keyword evidence="3" id="KW-0804">Transcription</keyword>
<evidence type="ECO:0000256" key="3">
    <source>
        <dbReference type="ARBA" id="ARBA00023163"/>
    </source>
</evidence>
<dbReference type="SUPFAM" id="SSF52172">
    <property type="entry name" value="CheY-like"/>
    <property type="match status" value="1"/>
</dbReference>
<evidence type="ECO:0000256" key="2">
    <source>
        <dbReference type="ARBA" id="ARBA00023125"/>
    </source>
</evidence>
<dbReference type="InterPro" id="IPR036388">
    <property type="entry name" value="WH-like_DNA-bd_sf"/>
</dbReference>
<dbReference type="CDD" id="cd17537">
    <property type="entry name" value="REC_FixJ"/>
    <property type="match status" value="1"/>
</dbReference>
<feature type="domain" description="Response regulatory" evidence="6">
    <location>
        <begin position="6"/>
        <end position="120"/>
    </location>
</feature>
<keyword evidence="8" id="KW-1185">Reference proteome</keyword>
<evidence type="ECO:0000256" key="1">
    <source>
        <dbReference type="ARBA" id="ARBA00023015"/>
    </source>
</evidence>
<evidence type="ECO:0000256" key="4">
    <source>
        <dbReference type="PROSITE-ProRule" id="PRU00169"/>
    </source>
</evidence>
<dbReference type="InterPro" id="IPR001789">
    <property type="entry name" value="Sig_transdc_resp-reg_receiver"/>
</dbReference>
<dbReference type="PRINTS" id="PR00038">
    <property type="entry name" value="HTHLUXR"/>
</dbReference>
<keyword evidence="1" id="KW-0805">Transcription regulation</keyword>
<dbReference type="Gene3D" id="1.10.10.10">
    <property type="entry name" value="Winged helix-like DNA-binding domain superfamily/Winged helix DNA-binding domain"/>
    <property type="match status" value="1"/>
</dbReference>
<protein>
    <submittedName>
        <fullName evidence="7">Response regulator</fullName>
    </submittedName>
</protein>
<sequence>MAEVATIFLVDDDPAVRKSLSRMLREEGWRVDSFESAEAFLTRPDPTTRGCLVLDVSMPGLDGLQLQQRLAETGQLLPIVFLTGHGNIPMTVQAIKAGAADFLTKPVCSEALLGAVRTAMAHDASTRRATAEIVAYEARLATLTAREREVLAAVVKGRLNKQIAGDLGIVEQTVKFHRARIMERMQARTVAELMHIAARLAVPAP</sequence>
<dbReference type="PROSITE" id="PS50043">
    <property type="entry name" value="HTH_LUXR_2"/>
    <property type="match status" value="1"/>
</dbReference>
<evidence type="ECO:0000313" key="8">
    <source>
        <dbReference type="Proteomes" id="UP001363010"/>
    </source>
</evidence>
<dbReference type="Proteomes" id="UP001363010">
    <property type="component" value="Unassembled WGS sequence"/>
</dbReference>
<name>A0ABU8W8P6_9BURK</name>
<dbReference type="SMART" id="SM00421">
    <property type="entry name" value="HTH_LUXR"/>
    <property type="match status" value="1"/>
</dbReference>
<dbReference type="CDD" id="cd06170">
    <property type="entry name" value="LuxR_C_like"/>
    <property type="match status" value="1"/>
</dbReference>
<dbReference type="InterPro" id="IPR000792">
    <property type="entry name" value="Tscrpt_reg_LuxR_C"/>
</dbReference>
<dbReference type="PANTHER" id="PTHR44688:SF16">
    <property type="entry name" value="DNA-BINDING TRANSCRIPTIONAL ACTIVATOR DEVR_DOSR"/>
    <property type="match status" value="1"/>
</dbReference>
<dbReference type="EMBL" id="JBBKZV010000033">
    <property type="protein sequence ID" value="MEJ8826409.1"/>
    <property type="molecule type" value="Genomic_DNA"/>
</dbReference>
<keyword evidence="4" id="KW-0597">Phosphoprotein</keyword>
<dbReference type="PANTHER" id="PTHR44688">
    <property type="entry name" value="DNA-BINDING TRANSCRIPTIONAL ACTIVATOR DEVR_DOSR"/>
    <property type="match status" value="1"/>
</dbReference>
<dbReference type="PROSITE" id="PS00622">
    <property type="entry name" value="HTH_LUXR_1"/>
    <property type="match status" value="1"/>
</dbReference>
<proteinExistence type="predicted"/>
<keyword evidence="2" id="KW-0238">DNA-binding</keyword>
<feature type="domain" description="HTH luxR-type" evidence="5">
    <location>
        <begin position="136"/>
        <end position="201"/>
    </location>
</feature>
<comment type="caution">
    <text evidence="7">The sequence shown here is derived from an EMBL/GenBank/DDBJ whole genome shotgun (WGS) entry which is preliminary data.</text>
</comment>
<dbReference type="Pfam" id="PF00196">
    <property type="entry name" value="GerE"/>
    <property type="match status" value="1"/>
</dbReference>
<dbReference type="InterPro" id="IPR011006">
    <property type="entry name" value="CheY-like_superfamily"/>
</dbReference>
<dbReference type="SUPFAM" id="SSF46894">
    <property type="entry name" value="C-terminal effector domain of the bipartite response regulators"/>
    <property type="match status" value="1"/>
</dbReference>
<feature type="modified residue" description="4-aspartylphosphate" evidence="4">
    <location>
        <position position="55"/>
    </location>
</feature>
<organism evidence="7 8">
    <name type="scientific">Variovorax humicola</name>
    <dbReference type="NCBI Taxonomy" id="1769758"/>
    <lineage>
        <taxon>Bacteria</taxon>
        <taxon>Pseudomonadati</taxon>
        <taxon>Pseudomonadota</taxon>
        <taxon>Betaproteobacteria</taxon>
        <taxon>Burkholderiales</taxon>
        <taxon>Comamonadaceae</taxon>
        <taxon>Variovorax</taxon>
    </lineage>
</organism>
<gene>
    <name evidence="7" type="ORF">WKW80_31040</name>
</gene>
<dbReference type="PROSITE" id="PS50110">
    <property type="entry name" value="RESPONSE_REGULATORY"/>
    <property type="match status" value="1"/>
</dbReference>
<evidence type="ECO:0000259" key="6">
    <source>
        <dbReference type="PROSITE" id="PS50110"/>
    </source>
</evidence>
<evidence type="ECO:0000313" key="7">
    <source>
        <dbReference type="EMBL" id="MEJ8826409.1"/>
    </source>
</evidence>
<dbReference type="RefSeq" id="WP_340367443.1">
    <property type="nucleotide sequence ID" value="NZ_JBBKZV010000033.1"/>
</dbReference>
<reference evidence="7 8" key="1">
    <citation type="submission" date="2024-03" db="EMBL/GenBank/DDBJ databases">
        <title>Novel species of the genus Variovorax.</title>
        <authorList>
            <person name="Liu Q."/>
            <person name="Xin Y.-H."/>
        </authorList>
    </citation>
    <scope>NUCLEOTIDE SEQUENCE [LARGE SCALE GENOMIC DNA]</scope>
    <source>
        <strain evidence="7 8">KACC 18501</strain>
    </source>
</reference>
<dbReference type="SMART" id="SM00448">
    <property type="entry name" value="REC"/>
    <property type="match status" value="1"/>
</dbReference>
<evidence type="ECO:0000259" key="5">
    <source>
        <dbReference type="PROSITE" id="PS50043"/>
    </source>
</evidence>
<dbReference type="Gene3D" id="3.40.50.2300">
    <property type="match status" value="1"/>
</dbReference>
<dbReference type="InterPro" id="IPR016032">
    <property type="entry name" value="Sig_transdc_resp-reg_C-effctor"/>
</dbReference>